<organism evidence="4 5">
    <name type="scientific">Nyssa sinensis</name>
    <dbReference type="NCBI Taxonomy" id="561372"/>
    <lineage>
        <taxon>Eukaryota</taxon>
        <taxon>Viridiplantae</taxon>
        <taxon>Streptophyta</taxon>
        <taxon>Embryophyta</taxon>
        <taxon>Tracheophyta</taxon>
        <taxon>Spermatophyta</taxon>
        <taxon>Magnoliopsida</taxon>
        <taxon>eudicotyledons</taxon>
        <taxon>Gunneridae</taxon>
        <taxon>Pentapetalae</taxon>
        <taxon>asterids</taxon>
        <taxon>Cornales</taxon>
        <taxon>Nyssaceae</taxon>
        <taxon>Nyssa</taxon>
    </lineage>
</organism>
<keyword evidence="1 3" id="KW-0853">WD repeat</keyword>
<evidence type="ECO:0000256" key="1">
    <source>
        <dbReference type="ARBA" id="ARBA00022574"/>
    </source>
</evidence>
<dbReference type="OrthoDB" id="674604at2759"/>
<protein>
    <submittedName>
        <fullName evidence="4">Uncharacterized protein</fullName>
    </submittedName>
</protein>
<dbReference type="PROSITE" id="PS50082">
    <property type="entry name" value="WD_REPEATS_2"/>
    <property type="match status" value="3"/>
</dbReference>
<evidence type="ECO:0000313" key="4">
    <source>
        <dbReference type="EMBL" id="KAA8540739.1"/>
    </source>
</evidence>
<dbReference type="PROSITE" id="PS50294">
    <property type="entry name" value="WD_REPEATS_REGION"/>
    <property type="match status" value="2"/>
</dbReference>
<dbReference type="InterPro" id="IPR015943">
    <property type="entry name" value="WD40/YVTN_repeat-like_dom_sf"/>
</dbReference>
<feature type="repeat" description="WD" evidence="3">
    <location>
        <begin position="314"/>
        <end position="344"/>
    </location>
</feature>
<feature type="repeat" description="WD" evidence="3">
    <location>
        <begin position="223"/>
        <end position="263"/>
    </location>
</feature>
<dbReference type="Pfam" id="PF00400">
    <property type="entry name" value="WD40"/>
    <property type="match status" value="4"/>
</dbReference>
<dbReference type="SMART" id="SM00320">
    <property type="entry name" value="WD40"/>
    <property type="match status" value="6"/>
</dbReference>
<keyword evidence="2" id="KW-0677">Repeat</keyword>
<dbReference type="EMBL" id="CM018036">
    <property type="protein sequence ID" value="KAA8540739.1"/>
    <property type="molecule type" value="Genomic_DNA"/>
</dbReference>
<dbReference type="Proteomes" id="UP000325577">
    <property type="component" value="Linkage Group LG13"/>
</dbReference>
<dbReference type="InterPro" id="IPR020472">
    <property type="entry name" value="WD40_PAC1"/>
</dbReference>
<dbReference type="PRINTS" id="PR00320">
    <property type="entry name" value="GPROTEINBRPT"/>
</dbReference>
<dbReference type="PANTHER" id="PTHR22844">
    <property type="entry name" value="F-BOX AND WD40 DOMAIN PROTEIN"/>
    <property type="match status" value="1"/>
</dbReference>
<dbReference type="AlphaFoldDB" id="A0A5J5BDH4"/>
<dbReference type="SUPFAM" id="SSF50978">
    <property type="entry name" value="WD40 repeat-like"/>
    <property type="match status" value="1"/>
</dbReference>
<proteinExistence type="predicted"/>
<evidence type="ECO:0000313" key="5">
    <source>
        <dbReference type="Proteomes" id="UP000325577"/>
    </source>
</evidence>
<gene>
    <name evidence="4" type="ORF">F0562_024342</name>
</gene>
<dbReference type="InterPro" id="IPR036322">
    <property type="entry name" value="WD40_repeat_dom_sf"/>
</dbReference>
<dbReference type="InterPro" id="IPR045182">
    <property type="entry name" value="JINGUBANG-like"/>
</dbReference>
<reference evidence="4 5" key="1">
    <citation type="submission" date="2019-09" db="EMBL/GenBank/DDBJ databases">
        <title>A chromosome-level genome assembly of the Chinese tupelo Nyssa sinensis.</title>
        <authorList>
            <person name="Yang X."/>
            <person name="Kang M."/>
            <person name="Yang Y."/>
            <person name="Xiong H."/>
            <person name="Wang M."/>
            <person name="Zhang Z."/>
            <person name="Wang Z."/>
            <person name="Wu H."/>
            <person name="Ma T."/>
            <person name="Liu J."/>
            <person name="Xi Z."/>
        </authorList>
    </citation>
    <scope>NUCLEOTIDE SEQUENCE [LARGE SCALE GENOMIC DNA]</scope>
    <source>
        <strain evidence="4">J267</strain>
        <tissue evidence="4">Leaf</tissue>
    </source>
</reference>
<evidence type="ECO:0000256" key="2">
    <source>
        <dbReference type="ARBA" id="ARBA00022737"/>
    </source>
</evidence>
<feature type="repeat" description="WD" evidence="3">
    <location>
        <begin position="268"/>
        <end position="300"/>
    </location>
</feature>
<keyword evidence="5" id="KW-1185">Reference proteome</keyword>
<name>A0A5J5BDH4_9ASTE</name>
<evidence type="ECO:0000256" key="3">
    <source>
        <dbReference type="PROSITE-ProRule" id="PRU00221"/>
    </source>
</evidence>
<dbReference type="Gene3D" id="2.130.10.10">
    <property type="entry name" value="YVTN repeat-like/Quinoprotein amine dehydrogenase"/>
    <property type="match status" value="2"/>
</dbReference>
<dbReference type="InterPro" id="IPR001680">
    <property type="entry name" value="WD40_rpt"/>
</dbReference>
<dbReference type="PANTHER" id="PTHR22844:SF324">
    <property type="entry name" value="TRANSDUCIN_WD40 REPEAT PROTEIN"/>
    <property type="match status" value="1"/>
</dbReference>
<accession>A0A5J5BDH4</accession>
<sequence>MEVRIVRSSLTTGRSATGFEMQSTSTISQVFSSFSSLDSNVSLATPSLHLHSHETPKPSISHLCISSFKTLNSQISCLAVHNNTLYAASINEINVFDLTNYALIDTFSCNDSTSGLIKSIAFCGQKIFTAHQDRKIRVWQVTVTGSSKRHRLVSTLPTVKDRLRRCISPKNYVQVRRHKKQLWIEHADAISDLAVNQGLMYSVSWDKSLKIWRMSDLRCLESVRAHEDAVNAVAVSVAGTVYTASADGMIKVWERTDGERRHALMSTLDKHKSTVNALALSDDGSLLFSGGVDRLILVWEKVDSPDHMFVRWSLKGHKAAVLCLIYVDELLVSGSSDRTVRVWQRVVEGGYCCLTVLEGHERPVKSLVAVLGGVSGSFSVCSGSLDGDNGIKDDAIEILLA</sequence>
<dbReference type="FunFam" id="2.130.10.10:FF:000775">
    <property type="entry name" value="BnaA09g28200D protein"/>
    <property type="match status" value="1"/>
</dbReference>